<protein>
    <recommendedName>
        <fullName evidence="4">tRNA wybutosine-synthesizing protein 3 homolog</fullName>
        <ecNumber evidence="3">2.1.1.282</ecNumber>
    </recommendedName>
    <alternativeName>
        <fullName evidence="10">tRNA(Phe) 7-((3-amino-3-carboxypropyl)-4-demethylwyosine(37)-N(4))-methyltransferase</fullName>
    </alternativeName>
</protein>
<evidence type="ECO:0000256" key="3">
    <source>
        <dbReference type="ARBA" id="ARBA00012750"/>
    </source>
</evidence>
<evidence type="ECO:0000256" key="7">
    <source>
        <dbReference type="ARBA" id="ARBA00022691"/>
    </source>
</evidence>
<dbReference type="SUPFAM" id="SSF111278">
    <property type="entry name" value="SSo0622-like"/>
    <property type="match status" value="1"/>
</dbReference>
<dbReference type="Pfam" id="PF02676">
    <property type="entry name" value="TYW3"/>
    <property type="match status" value="1"/>
</dbReference>
<evidence type="ECO:0000259" key="13">
    <source>
        <dbReference type="Pfam" id="PF02676"/>
    </source>
</evidence>
<feature type="compositionally biased region" description="Polar residues" evidence="12">
    <location>
        <begin position="208"/>
        <end position="219"/>
    </location>
</feature>
<evidence type="ECO:0000313" key="14">
    <source>
        <dbReference type="EMBL" id="PIK45163.1"/>
    </source>
</evidence>
<reference evidence="14 15" key="1">
    <citation type="journal article" date="2017" name="PLoS Biol.">
        <title>The sea cucumber genome provides insights into morphological evolution and visceral regeneration.</title>
        <authorList>
            <person name="Zhang X."/>
            <person name="Sun L."/>
            <person name="Yuan J."/>
            <person name="Sun Y."/>
            <person name="Gao Y."/>
            <person name="Zhang L."/>
            <person name="Li S."/>
            <person name="Dai H."/>
            <person name="Hamel J.F."/>
            <person name="Liu C."/>
            <person name="Yu Y."/>
            <person name="Liu S."/>
            <person name="Lin W."/>
            <person name="Guo K."/>
            <person name="Jin S."/>
            <person name="Xu P."/>
            <person name="Storey K.B."/>
            <person name="Huan P."/>
            <person name="Zhang T."/>
            <person name="Zhou Y."/>
            <person name="Zhang J."/>
            <person name="Lin C."/>
            <person name="Li X."/>
            <person name="Xing L."/>
            <person name="Huo D."/>
            <person name="Sun M."/>
            <person name="Wang L."/>
            <person name="Mercier A."/>
            <person name="Li F."/>
            <person name="Yang H."/>
            <person name="Xiang J."/>
        </authorList>
    </citation>
    <scope>NUCLEOTIDE SEQUENCE [LARGE SCALE GENOMIC DNA]</scope>
    <source>
        <strain evidence="14">Shaxun</strain>
        <tissue evidence="14">Muscle</tissue>
    </source>
</reference>
<evidence type="ECO:0000313" key="15">
    <source>
        <dbReference type="Proteomes" id="UP000230750"/>
    </source>
</evidence>
<proteinExistence type="inferred from homology"/>
<dbReference type="PANTHER" id="PTHR48418:SF1">
    <property type="entry name" value="TRNA WYBUTOSINE-SYNTHESIZING PROTEIN 3"/>
    <property type="match status" value="1"/>
</dbReference>
<keyword evidence="5" id="KW-0489">Methyltransferase</keyword>
<dbReference type="UniPathway" id="UPA00375"/>
<dbReference type="InterPro" id="IPR003827">
    <property type="entry name" value="tRNA_yW-synthesising"/>
</dbReference>
<sequence length="244" mass="27334">MPSAATEESAHGMMNSVKRVLPNLPLLVHMPLWLLDGFHKIGSTTGGPVKKGCEWHLVSHDPVELEQLTTALTDKTGNIVLKFEAFILHVQCKHLENAQLVHKAAVASGHRNSGITVGKNGKIIAAVRSTHSLEVPLSEDETMFVNGPYLEFLRRTANAKMKENFSRIERFEKCFKELVSTMKKSNCGPDVMNKHNPTRKLEKKPCKATQTDIQTVQPDSSKKSDEYSRTEPMLESFDWPEEVT</sequence>
<dbReference type="InterPro" id="IPR036602">
    <property type="entry name" value="tRNA_yW-synthesising-like_sf"/>
</dbReference>
<dbReference type="GO" id="GO:0008168">
    <property type="term" value="F:methyltransferase activity"/>
    <property type="evidence" value="ECO:0007669"/>
    <property type="project" value="UniProtKB-KW"/>
</dbReference>
<evidence type="ECO:0000256" key="12">
    <source>
        <dbReference type="SAM" id="MobiDB-lite"/>
    </source>
</evidence>
<dbReference type="AlphaFoldDB" id="A0A2G8KB16"/>
<comment type="function">
    <text evidence="9">Probable S-adenosyl-L-methionine-dependent methyltransferase that acts as a component of the wybutosine biosynthesis pathway. Wybutosine is a hyper modified guanosine with a tricyclic base found at the 3'-position adjacent to the anticodon of eukaryotic phenylalanine tRNA.</text>
</comment>
<name>A0A2G8KB16_STIJA</name>
<evidence type="ECO:0000256" key="11">
    <source>
        <dbReference type="ARBA" id="ARBA00049202"/>
    </source>
</evidence>
<feature type="compositionally biased region" description="Basic and acidic residues" evidence="12">
    <location>
        <begin position="220"/>
        <end position="229"/>
    </location>
</feature>
<dbReference type="EC" id="2.1.1.282" evidence="3"/>
<keyword evidence="15" id="KW-1185">Reference proteome</keyword>
<organism evidence="14 15">
    <name type="scientific">Stichopus japonicus</name>
    <name type="common">Sea cucumber</name>
    <dbReference type="NCBI Taxonomy" id="307972"/>
    <lineage>
        <taxon>Eukaryota</taxon>
        <taxon>Metazoa</taxon>
        <taxon>Echinodermata</taxon>
        <taxon>Eleutherozoa</taxon>
        <taxon>Echinozoa</taxon>
        <taxon>Holothuroidea</taxon>
        <taxon>Aspidochirotacea</taxon>
        <taxon>Aspidochirotida</taxon>
        <taxon>Stichopodidae</taxon>
        <taxon>Apostichopus</taxon>
    </lineage>
</organism>
<comment type="similarity">
    <text evidence="2">Belongs to the TYW3 family.</text>
</comment>
<evidence type="ECO:0000256" key="1">
    <source>
        <dbReference type="ARBA" id="ARBA00004797"/>
    </source>
</evidence>
<dbReference type="Proteomes" id="UP000230750">
    <property type="component" value="Unassembled WGS sequence"/>
</dbReference>
<feature type="region of interest" description="Disordered" evidence="12">
    <location>
        <begin position="189"/>
        <end position="244"/>
    </location>
</feature>
<dbReference type="OrthoDB" id="263283at2759"/>
<dbReference type="GO" id="GO:0008033">
    <property type="term" value="P:tRNA processing"/>
    <property type="evidence" value="ECO:0007669"/>
    <property type="project" value="UniProtKB-KW"/>
</dbReference>
<keyword evidence="6" id="KW-0808">Transferase</keyword>
<dbReference type="GO" id="GO:0032259">
    <property type="term" value="P:methylation"/>
    <property type="evidence" value="ECO:0007669"/>
    <property type="project" value="UniProtKB-KW"/>
</dbReference>
<dbReference type="EMBL" id="MRZV01000730">
    <property type="protein sequence ID" value="PIK45163.1"/>
    <property type="molecule type" value="Genomic_DNA"/>
</dbReference>
<accession>A0A2G8KB16</accession>
<evidence type="ECO:0000256" key="10">
    <source>
        <dbReference type="ARBA" id="ARBA00030554"/>
    </source>
</evidence>
<dbReference type="STRING" id="307972.A0A2G8KB16"/>
<dbReference type="PANTHER" id="PTHR48418">
    <property type="entry name" value="TRNA WYBUTOSINE-SYNTHESIZING PROTEIN 3"/>
    <property type="match status" value="1"/>
</dbReference>
<evidence type="ECO:0000256" key="8">
    <source>
        <dbReference type="ARBA" id="ARBA00022694"/>
    </source>
</evidence>
<evidence type="ECO:0000256" key="2">
    <source>
        <dbReference type="ARBA" id="ARBA00008569"/>
    </source>
</evidence>
<evidence type="ECO:0000256" key="6">
    <source>
        <dbReference type="ARBA" id="ARBA00022679"/>
    </source>
</evidence>
<evidence type="ECO:0000256" key="4">
    <source>
        <dbReference type="ARBA" id="ARBA00016536"/>
    </source>
</evidence>
<gene>
    <name evidence="14" type="ORF">BSL78_17980</name>
</gene>
<keyword evidence="7" id="KW-0949">S-adenosyl-L-methionine</keyword>
<comment type="pathway">
    <text evidence="1">tRNA modification; wybutosine-tRNA(Phe) biosynthesis.</text>
</comment>
<comment type="caution">
    <text evidence="14">The sequence shown here is derived from an EMBL/GenBank/DDBJ whole genome shotgun (WGS) entry which is preliminary data.</text>
</comment>
<feature type="domain" description="tRNA wybutosine-synthesizing protein" evidence="13">
    <location>
        <begin position="49"/>
        <end position="176"/>
    </location>
</feature>
<evidence type="ECO:0000256" key="5">
    <source>
        <dbReference type="ARBA" id="ARBA00022603"/>
    </source>
</evidence>
<comment type="catalytic activity">
    <reaction evidence="11">
        <text>4-demethyl-7-[(3S)-3-amino-3-carboxypropyl]wyosine(37) in tRNA(Phe) + S-adenosyl-L-methionine = 7-[(3S)-3-amino-3-carboxypropyl]wyosine(37) in tRNA(Phe) + S-adenosyl-L-homocysteine + H(+)</text>
        <dbReference type="Rhea" id="RHEA:36635"/>
        <dbReference type="Rhea" id="RHEA-COMP:10378"/>
        <dbReference type="Rhea" id="RHEA-COMP:10379"/>
        <dbReference type="ChEBI" id="CHEBI:15378"/>
        <dbReference type="ChEBI" id="CHEBI:57856"/>
        <dbReference type="ChEBI" id="CHEBI:59789"/>
        <dbReference type="ChEBI" id="CHEBI:73543"/>
        <dbReference type="ChEBI" id="CHEBI:73550"/>
        <dbReference type="EC" id="2.1.1.282"/>
    </reaction>
</comment>
<keyword evidence="8" id="KW-0819">tRNA processing</keyword>
<evidence type="ECO:0000256" key="9">
    <source>
        <dbReference type="ARBA" id="ARBA00025378"/>
    </source>
</evidence>
<dbReference type="Gene3D" id="3.30.1960.10">
    <property type="entry name" value="tRNA wybutosine-synthesizing-like"/>
    <property type="match status" value="1"/>
</dbReference>